<keyword evidence="1" id="KW-0812">Transmembrane</keyword>
<reference evidence="3" key="1">
    <citation type="submission" date="2016-06" db="EMBL/GenBank/DDBJ databases">
        <authorList>
            <person name="Varghese N."/>
        </authorList>
    </citation>
    <scope>NUCLEOTIDE SEQUENCE [LARGE SCALE GENOMIC DNA]</scope>
    <source>
        <strain evidence="3">DSM 43171</strain>
    </source>
</reference>
<keyword evidence="3" id="KW-1185">Reference proteome</keyword>
<dbReference type="STRING" id="47864.GA0070560_111119"/>
<protein>
    <submittedName>
        <fullName evidence="2">Uncharacterized protein</fullName>
    </submittedName>
</protein>
<name>A0A1C5IH85_9ACTN</name>
<feature type="transmembrane region" description="Helical" evidence="1">
    <location>
        <begin position="51"/>
        <end position="73"/>
    </location>
</feature>
<dbReference type="RefSeq" id="WP_091298057.1">
    <property type="nucleotide sequence ID" value="NZ_FMDN01000011.1"/>
</dbReference>
<dbReference type="AlphaFoldDB" id="A0A1C5IH85"/>
<accession>A0A1C5IH85</accession>
<keyword evidence="1" id="KW-1133">Transmembrane helix</keyword>
<feature type="transmembrane region" description="Helical" evidence="1">
    <location>
        <begin position="80"/>
        <end position="97"/>
    </location>
</feature>
<evidence type="ECO:0000313" key="3">
    <source>
        <dbReference type="Proteomes" id="UP000199408"/>
    </source>
</evidence>
<feature type="transmembrane region" description="Helical" evidence="1">
    <location>
        <begin position="28"/>
        <end position="45"/>
    </location>
</feature>
<proteinExistence type="predicted"/>
<feature type="transmembrane region" description="Helical" evidence="1">
    <location>
        <begin position="117"/>
        <end position="139"/>
    </location>
</feature>
<evidence type="ECO:0000256" key="1">
    <source>
        <dbReference type="SAM" id="Phobius"/>
    </source>
</evidence>
<evidence type="ECO:0000313" key="2">
    <source>
        <dbReference type="EMBL" id="SCG57730.1"/>
    </source>
</evidence>
<dbReference type="EMBL" id="FMDN01000011">
    <property type="protein sequence ID" value="SCG57730.1"/>
    <property type="molecule type" value="Genomic_DNA"/>
</dbReference>
<dbReference type="Proteomes" id="UP000199408">
    <property type="component" value="Unassembled WGS sequence"/>
</dbReference>
<sequence>MTGAGAAERAGLPLGGARPAGADVARRLAVVATALAGVAHYAVVPQHRAEWWVAAALLTLVGGLQLGWAVLAWRDGDRALLVLGLGGNVLVLAGWLVSRTAGLPVGPHAGEPEPVLATDLASVVAEVVAVAAITVGLALSARRQRSARPGTA</sequence>
<keyword evidence="1" id="KW-0472">Membrane</keyword>
<gene>
    <name evidence="2" type="ORF">GA0070560_111119</name>
</gene>
<organism evidence="2 3">
    <name type="scientific">Micromonospora halophytica</name>
    <dbReference type="NCBI Taxonomy" id="47864"/>
    <lineage>
        <taxon>Bacteria</taxon>
        <taxon>Bacillati</taxon>
        <taxon>Actinomycetota</taxon>
        <taxon>Actinomycetes</taxon>
        <taxon>Micromonosporales</taxon>
        <taxon>Micromonosporaceae</taxon>
        <taxon>Micromonospora</taxon>
    </lineage>
</organism>